<keyword evidence="3" id="KW-1185">Reference proteome</keyword>
<dbReference type="GeneID" id="93722275"/>
<sequence>MPEVIYQGDLPAFTGRNVPIKEIASAIGKDAQYVRLGIQQGLLKFGTAIKVGSSNEFSYYCPDKKVWEETGYFNKEAV</sequence>
<proteinExistence type="predicted"/>
<protein>
    <recommendedName>
        <fullName evidence="5">DNA-binding protein</fullName>
    </recommendedName>
</protein>
<evidence type="ECO:0000313" key="4">
    <source>
        <dbReference type="Proteomes" id="UP000095673"/>
    </source>
</evidence>
<reference evidence="3" key="1">
    <citation type="submission" date="2015-05" db="EMBL/GenBank/DDBJ databases">
        <authorList>
            <consortium name="Pathogen Informatics"/>
        </authorList>
    </citation>
    <scope>NUCLEOTIDE SEQUENCE [LARGE SCALE GENOMIC DNA]</scope>
    <source>
        <strain evidence="2 4">2789STDY5834968</strain>
        <strain evidence="3">T1-815</strain>
    </source>
</reference>
<reference evidence="1" key="2">
    <citation type="submission" date="2015-05" db="EMBL/GenBank/DDBJ databases">
        <authorList>
            <person name="Wang D.B."/>
            <person name="Wang M."/>
        </authorList>
    </citation>
    <scope>NUCLEOTIDE SEQUENCE [LARGE SCALE GENOMIC DNA]</scope>
    <source>
        <strain evidence="1">T1-815</strain>
    </source>
</reference>
<dbReference type="EMBL" id="CVRQ01000025">
    <property type="protein sequence ID" value="CRL40214.1"/>
    <property type="molecule type" value="Genomic_DNA"/>
</dbReference>
<accession>A0A0M6WSF5</accession>
<organism evidence="1 3">
    <name type="scientific">Agathobacter rectalis</name>
    <dbReference type="NCBI Taxonomy" id="39491"/>
    <lineage>
        <taxon>Bacteria</taxon>
        <taxon>Bacillati</taxon>
        <taxon>Bacillota</taxon>
        <taxon>Clostridia</taxon>
        <taxon>Lachnospirales</taxon>
        <taxon>Lachnospiraceae</taxon>
        <taxon>Agathobacter</taxon>
    </lineage>
</organism>
<name>A0A0M6WSF5_9FIRM</name>
<dbReference type="RefSeq" id="WP_014078576.1">
    <property type="nucleotide sequence ID" value="NZ_CVRQ01000025.1"/>
</dbReference>
<dbReference type="EMBL" id="CYXM01000001">
    <property type="protein sequence ID" value="CUM69631.1"/>
    <property type="molecule type" value="Genomic_DNA"/>
</dbReference>
<dbReference type="Proteomes" id="UP000095673">
    <property type="component" value="Unassembled WGS sequence"/>
</dbReference>
<dbReference type="Proteomes" id="UP000049472">
    <property type="component" value="Unassembled WGS sequence"/>
</dbReference>
<dbReference type="AlphaFoldDB" id="A0A0M6WSF5"/>
<evidence type="ECO:0000313" key="3">
    <source>
        <dbReference type="Proteomes" id="UP000049472"/>
    </source>
</evidence>
<gene>
    <name evidence="2" type="ORF">ERS852580_00092</name>
    <name evidence="1" type="ORF">T1815_22781</name>
</gene>
<evidence type="ECO:0000313" key="1">
    <source>
        <dbReference type="EMBL" id="CRL40214.1"/>
    </source>
</evidence>
<evidence type="ECO:0000313" key="2">
    <source>
        <dbReference type="EMBL" id="CUM69631.1"/>
    </source>
</evidence>
<evidence type="ECO:0008006" key="5">
    <source>
        <dbReference type="Google" id="ProtNLM"/>
    </source>
</evidence>
<dbReference type="OrthoDB" id="2063024at2"/>